<comment type="caution">
    <text evidence="1">The sequence shown here is derived from an EMBL/GenBank/DDBJ whole genome shotgun (WGS) entry which is preliminary data.</text>
</comment>
<accession>A0A919TQQ0</accession>
<dbReference type="PANTHER" id="PTHR39441:SF1">
    <property type="entry name" value="DUF2252 DOMAIN-CONTAINING PROTEIN"/>
    <property type="match status" value="1"/>
</dbReference>
<organism evidence="1 2">
    <name type="scientific">Paractinoplanes tereljensis</name>
    <dbReference type="NCBI Taxonomy" id="571912"/>
    <lineage>
        <taxon>Bacteria</taxon>
        <taxon>Bacillati</taxon>
        <taxon>Actinomycetota</taxon>
        <taxon>Actinomycetes</taxon>
        <taxon>Micromonosporales</taxon>
        <taxon>Micromonosporaceae</taxon>
        <taxon>Paractinoplanes</taxon>
    </lineage>
</organism>
<evidence type="ECO:0008006" key="3">
    <source>
        <dbReference type="Google" id="ProtNLM"/>
    </source>
</evidence>
<dbReference type="PANTHER" id="PTHR39441">
    <property type="entry name" value="DUF2252 DOMAIN-CONTAINING PROTEIN"/>
    <property type="match status" value="1"/>
</dbReference>
<dbReference type="Pfam" id="PF10009">
    <property type="entry name" value="DUF2252"/>
    <property type="match status" value="1"/>
</dbReference>
<dbReference type="RefSeq" id="WP_239147025.1">
    <property type="nucleotide sequence ID" value="NZ_BOMY01000001.1"/>
</dbReference>
<protein>
    <recommendedName>
        <fullName evidence="3">DUF2252 domain-containing protein</fullName>
    </recommendedName>
</protein>
<dbReference type="InterPro" id="IPR018721">
    <property type="entry name" value="DUF2252"/>
</dbReference>
<evidence type="ECO:0000313" key="2">
    <source>
        <dbReference type="Proteomes" id="UP000623608"/>
    </source>
</evidence>
<evidence type="ECO:0000313" key="1">
    <source>
        <dbReference type="EMBL" id="GIF17362.1"/>
    </source>
</evidence>
<dbReference type="AlphaFoldDB" id="A0A919TQQ0"/>
<name>A0A919TQQ0_9ACTN</name>
<dbReference type="EMBL" id="BOMY01000001">
    <property type="protein sequence ID" value="GIF17362.1"/>
    <property type="molecule type" value="Genomic_DNA"/>
</dbReference>
<proteinExistence type="predicted"/>
<dbReference type="Proteomes" id="UP000623608">
    <property type="component" value="Unassembled WGS sequence"/>
</dbReference>
<keyword evidence="2" id="KW-1185">Reference proteome</keyword>
<sequence>MTAPLPSPGVRVRLGKAARKAAPLDAHADLTLRSDRDPVAMLIAGDTARVPELVPIRYGRMLLTPFTFYRGAAGVMAADLAGTPTSGLRTQTCGDAHLSNFGIFASAERTLVFDINDFDETLPGPWEWDVKRLVASLAVAGRHNGYPARQRRRVAIAAGAAYRTAMRDFAGRTNLDVWYAQVAIESLVEQMRTTLAPSQVKRTQDTLRKARTRDSMRALGKLSAVVDGRRRITAQPPIVVPVEDLLPEASADELFGQMQELLTGYRHTLPPERRQLLGQFHLVHMARKVVGVGSVGTRSWILLLLGRDDADPLFLQAKQAQASVLEDYAGASEFAHHGERVVAGQRTMQASGDIFLGTHQVGGRDFYVRQLHDWKGSADVEQMRPAGMAAYAQLCGWTLARAHARSGDRLAIAAYLGSSDRFEQAVADFAESYADVTEKDHELLVAATRDGVVPMRTGI</sequence>
<gene>
    <name evidence="1" type="ORF">Ate02nite_00920</name>
</gene>
<reference evidence="1" key="1">
    <citation type="submission" date="2021-01" db="EMBL/GenBank/DDBJ databases">
        <title>Whole genome shotgun sequence of Actinoplanes tereljensis NBRC 105297.</title>
        <authorList>
            <person name="Komaki H."/>
            <person name="Tamura T."/>
        </authorList>
    </citation>
    <scope>NUCLEOTIDE SEQUENCE</scope>
    <source>
        <strain evidence="1">NBRC 105297</strain>
    </source>
</reference>